<name>A0AA41XDH3_9MICO</name>
<dbReference type="SUPFAM" id="SSF53271">
    <property type="entry name" value="PRTase-like"/>
    <property type="match status" value="1"/>
</dbReference>
<comment type="function">
    <text evidence="2 11">Catalyzes a salvage reaction resulting in the formation of AMP, that is energically less costly than de novo synthesis.</text>
</comment>
<dbReference type="GO" id="GO:0003999">
    <property type="term" value="F:adenine phosphoribosyltransferase activity"/>
    <property type="evidence" value="ECO:0007669"/>
    <property type="project" value="UniProtKB-UniRule"/>
</dbReference>
<evidence type="ECO:0000256" key="2">
    <source>
        <dbReference type="ARBA" id="ARBA00003968"/>
    </source>
</evidence>
<dbReference type="PANTHER" id="PTHR32315:SF3">
    <property type="entry name" value="ADENINE PHOSPHORIBOSYLTRANSFERASE"/>
    <property type="match status" value="1"/>
</dbReference>
<dbReference type="GO" id="GO:0006166">
    <property type="term" value="P:purine ribonucleoside salvage"/>
    <property type="evidence" value="ECO:0007669"/>
    <property type="project" value="UniProtKB-KW"/>
</dbReference>
<comment type="caution">
    <text evidence="13">The sequence shown here is derived from an EMBL/GenBank/DDBJ whole genome shotgun (WGS) entry which is preliminary data.</text>
</comment>
<dbReference type="EC" id="2.4.2.7" evidence="6 11"/>
<evidence type="ECO:0000259" key="12">
    <source>
        <dbReference type="Pfam" id="PF00156"/>
    </source>
</evidence>
<dbReference type="GO" id="GO:0016208">
    <property type="term" value="F:AMP binding"/>
    <property type="evidence" value="ECO:0007669"/>
    <property type="project" value="TreeGrafter"/>
</dbReference>
<comment type="similarity">
    <text evidence="5 11">Belongs to the purine/pyrimidine phosphoribosyltransferase family.</text>
</comment>
<dbReference type="AlphaFoldDB" id="A0AA41XDH3"/>
<evidence type="ECO:0000313" key="13">
    <source>
        <dbReference type="EMBL" id="MCS5724468.1"/>
    </source>
</evidence>
<evidence type="ECO:0000256" key="7">
    <source>
        <dbReference type="ARBA" id="ARBA00022490"/>
    </source>
</evidence>
<evidence type="ECO:0000256" key="1">
    <source>
        <dbReference type="ARBA" id="ARBA00000868"/>
    </source>
</evidence>
<dbReference type="InterPro" id="IPR005764">
    <property type="entry name" value="Ade_phspho_trans"/>
</dbReference>
<dbReference type="EMBL" id="JANLCK010000001">
    <property type="protein sequence ID" value="MCS5724468.1"/>
    <property type="molecule type" value="Genomic_DNA"/>
</dbReference>
<dbReference type="RefSeq" id="WP_259524885.1">
    <property type="nucleotide sequence ID" value="NZ_JANLCK010000001.1"/>
</dbReference>
<dbReference type="InterPro" id="IPR000836">
    <property type="entry name" value="PRTase_dom"/>
</dbReference>
<protein>
    <recommendedName>
        <fullName evidence="6 11">Adenine phosphoribosyltransferase</fullName>
        <shortName evidence="11">APRT</shortName>
        <ecNumber evidence="6 11">2.4.2.7</ecNumber>
    </recommendedName>
</protein>
<comment type="subcellular location">
    <subcellularLocation>
        <location evidence="3 11">Cytoplasm</location>
    </subcellularLocation>
</comment>
<dbReference type="GO" id="GO:0002055">
    <property type="term" value="F:adenine binding"/>
    <property type="evidence" value="ECO:0007669"/>
    <property type="project" value="TreeGrafter"/>
</dbReference>
<keyword evidence="7 11" id="KW-0963">Cytoplasm</keyword>
<reference evidence="13" key="1">
    <citation type="submission" date="2022-08" db="EMBL/GenBank/DDBJ databases">
        <authorList>
            <person name="Deng Y."/>
            <person name="Han X.-F."/>
            <person name="Zhang Y.-Q."/>
        </authorList>
    </citation>
    <scope>NUCLEOTIDE SEQUENCE</scope>
    <source>
        <strain evidence="13">CPCC 203407</strain>
    </source>
</reference>
<gene>
    <name evidence="11" type="primary">apt</name>
    <name evidence="13" type="ORF">N1028_01020</name>
</gene>
<evidence type="ECO:0000256" key="6">
    <source>
        <dbReference type="ARBA" id="ARBA00011893"/>
    </source>
</evidence>
<keyword evidence="14" id="KW-1185">Reference proteome</keyword>
<organism evidence="13 14">
    <name type="scientific">Herbiconiux oxytropis</name>
    <dbReference type="NCBI Taxonomy" id="2970915"/>
    <lineage>
        <taxon>Bacteria</taxon>
        <taxon>Bacillati</taxon>
        <taxon>Actinomycetota</taxon>
        <taxon>Actinomycetes</taxon>
        <taxon>Micrococcales</taxon>
        <taxon>Microbacteriaceae</taxon>
        <taxon>Herbiconiux</taxon>
    </lineage>
</organism>
<keyword evidence="8 11" id="KW-0328">Glycosyltransferase</keyword>
<sequence length="179" mass="18448">MPDTQISTLIRSRLTETPDFPSPGILFRDLSGLFADGAALRAVADELIEGFGPIDAVVGVEARGFVLGAAAAVAGGLGMLAVRKAGKLPGEVLAESYELEYGTATLEVHPDSLPRGARVVIVDDVLATGGTLTATLRLMERAGWEVAGIAVVIELSSEFDGRGVLAASTDAPVKALVSF</sequence>
<dbReference type="GO" id="GO:0044209">
    <property type="term" value="P:AMP salvage"/>
    <property type="evidence" value="ECO:0007669"/>
    <property type="project" value="UniProtKB-UniRule"/>
</dbReference>
<evidence type="ECO:0000256" key="5">
    <source>
        <dbReference type="ARBA" id="ARBA00008391"/>
    </source>
</evidence>
<keyword evidence="10 11" id="KW-0660">Purine salvage</keyword>
<keyword evidence="9 11" id="KW-0808">Transferase</keyword>
<dbReference type="CDD" id="cd06223">
    <property type="entry name" value="PRTases_typeI"/>
    <property type="match status" value="1"/>
</dbReference>
<evidence type="ECO:0000313" key="14">
    <source>
        <dbReference type="Proteomes" id="UP001165587"/>
    </source>
</evidence>
<dbReference type="InterPro" id="IPR050054">
    <property type="entry name" value="UPRTase/APRTase"/>
</dbReference>
<comment type="catalytic activity">
    <reaction evidence="1 11">
        <text>AMP + diphosphate = 5-phospho-alpha-D-ribose 1-diphosphate + adenine</text>
        <dbReference type="Rhea" id="RHEA:16609"/>
        <dbReference type="ChEBI" id="CHEBI:16708"/>
        <dbReference type="ChEBI" id="CHEBI:33019"/>
        <dbReference type="ChEBI" id="CHEBI:58017"/>
        <dbReference type="ChEBI" id="CHEBI:456215"/>
        <dbReference type="EC" id="2.4.2.7"/>
    </reaction>
</comment>
<dbReference type="GO" id="GO:0005737">
    <property type="term" value="C:cytoplasm"/>
    <property type="evidence" value="ECO:0007669"/>
    <property type="project" value="UniProtKB-SubCell"/>
</dbReference>
<dbReference type="PANTHER" id="PTHR32315">
    <property type="entry name" value="ADENINE PHOSPHORIBOSYLTRANSFERASE"/>
    <property type="match status" value="1"/>
</dbReference>
<evidence type="ECO:0000256" key="11">
    <source>
        <dbReference type="HAMAP-Rule" id="MF_00004"/>
    </source>
</evidence>
<accession>A0AA41XDH3</accession>
<evidence type="ECO:0000256" key="9">
    <source>
        <dbReference type="ARBA" id="ARBA00022679"/>
    </source>
</evidence>
<comment type="pathway">
    <text evidence="4 11">Purine metabolism; AMP biosynthesis via salvage pathway; AMP from adenine: step 1/1.</text>
</comment>
<evidence type="ECO:0000256" key="8">
    <source>
        <dbReference type="ARBA" id="ARBA00022676"/>
    </source>
</evidence>
<dbReference type="NCBIfam" id="NF002636">
    <property type="entry name" value="PRK02304.1-5"/>
    <property type="match status" value="1"/>
</dbReference>
<proteinExistence type="inferred from homology"/>
<dbReference type="Proteomes" id="UP001165587">
    <property type="component" value="Unassembled WGS sequence"/>
</dbReference>
<evidence type="ECO:0000256" key="10">
    <source>
        <dbReference type="ARBA" id="ARBA00022726"/>
    </source>
</evidence>
<evidence type="ECO:0000256" key="3">
    <source>
        <dbReference type="ARBA" id="ARBA00004496"/>
    </source>
</evidence>
<dbReference type="FunFam" id="3.40.50.2020:FF:000021">
    <property type="entry name" value="Adenine phosphoribosyltransferase"/>
    <property type="match status" value="1"/>
</dbReference>
<dbReference type="InterPro" id="IPR029057">
    <property type="entry name" value="PRTase-like"/>
</dbReference>
<dbReference type="HAMAP" id="MF_00004">
    <property type="entry name" value="Aden_phosphoribosyltr"/>
    <property type="match status" value="1"/>
</dbReference>
<dbReference type="GO" id="GO:0006168">
    <property type="term" value="P:adenine salvage"/>
    <property type="evidence" value="ECO:0007669"/>
    <property type="project" value="InterPro"/>
</dbReference>
<evidence type="ECO:0000256" key="4">
    <source>
        <dbReference type="ARBA" id="ARBA00004659"/>
    </source>
</evidence>
<feature type="domain" description="Phosphoribosyltransferase" evidence="12">
    <location>
        <begin position="39"/>
        <end position="154"/>
    </location>
</feature>
<comment type="subunit">
    <text evidence="11">Homodimer.</text>
</comment>
<dbReference type="Gene3D" id="3.40.50.2020">
    <property type="match status" value="1"/>
</dbReference>
<dbReference type="Pfam" id="PF00156">
    <property type="entry name" value="Pribosyltran"/>
    <property type="match status" value="1"/>
</dbReference>